<dbReference type="PANTHER" id="PTHR44845">
    <property type="entry name" value="CARRIER DOMAIN-CONTAINING PROTEIN"/>
    <property type="match status" value="1"/>
</dbReference>
<dbReference type="CDD" id="cd05930">
    <property type="entry name" value="A_NRPS"/>
    <property type="match status" value="1"/>
</dbReference>
<evidence type="ECO:0000259" key="4">
    <source>
        <dbReference type="PROSITE" id="PS50075"/>
    </source>
</evidence>
<dbReference type="InterPro" id="IPR045851">
    <property type="entry name" value="AMP-bd_C_sf"/>
</dbReference>
<dbReference type="Gene3D" id="3.30.300.30">
    <property type="match status" value="1"/>
</dbReference>
<dbReference type="Proteomes" id="UP000184546">
    <property type="component" value="Unassembled WGS sequence"/>
</dbReference>
<dbReference type="Gene3D" id="1.10.1200.10">
    <property type="entry name" value="ACP-like"/>
    <property type="match status" value="1"/>
</dbReference>
<evidence type="ECO:0000313" key="6">
    <source>
        <dbReference type="Proteomes" id="UP000184546"/>
    </source>
</evidence>
<dbReference type="AlphaFoldDB" id="A0A1L9X7A9"/>
<dbReference type="PROSITE" id="PS50075">
    <property type="entry name" value="CARRIER"/>
    <property type="match status" value="1"/>
</dbReference>
<dbReference type="PROSITE" id="PS00455">
    <property type="entry name" value="AMP_BINDING"/>
    <property type="match status" value="1"/>
</dbReference>
<dbReference type="InterPro" id="IPR013120">
    <property type="entry name" value="FAR_NAD-bd"/>
</dbReference>
<name>A0A1L9X7A9_ASPA1</name>
<dbReference type="CDD" id="cd05235">
    <property type="entry name" value="SDR_e1"/>
    <property type="match status" value="1"/>
</dbReference>
<comment type="similarity">
    <text evidence="3">Belongs to the NRP synthetase family.</text>
</comment>
<dbReference type="SUPFAM" id="SSF47336">
    <property type="entry name" value="ACP-like"/>
    <property type="match status" value="1"/>
</dbReference>
<feature type="domain" description="Carrier" evidence="4">
    <location>
        <begin position="522"/>
        <end position="599"/>
    </location>
</feature>
<keyword evidence="6" id="KW-1185">Reference proteome</keyword>
<dbReference type="Pfam" id="PF00550">
    <property type="entry name" value="PP-binding"/>
    <property type="match status" value="1"/>
</dbReference>
<protein>
    <recommendedName>
        <fullName evidence="4">Carrier domain-containing protein</fullName>
    </recommendedName>
</protein>
<dbReference type="EMBL" id="KV878970">
    <property type="protein sequence ID" value="OJK04312.1"/>
    <property type="molecule type" value="Genomic_DNA"/>
</dbReference>
<dbReference type="OMA" id="VAPYSSH"/>
<dbReference type="NCBIfam" id="TIGR01746">
    <property type="entry name" value="Thioester-redct"/>
    <property type="match status" value="1"/>
</dbReference>
<dbReference type="VEuPathDB" id="FungiDB:ASPACDRAFT_20389"/>
<dbReference type="InterPro" id="IPR020845">
    <property type="entry name" value="AMP-binding_CS"/>
</dbReference>
<dbReference type="Gene3D" id="3.40.50.720">
    <property type="entry name" value="NAD(P)-binding Rossmann-like Domain"/>
    <property type="match status" value="1"/>
</dbReference>
<keyword evidence="2" id="KW-0597">Phosphoprotein</keyword>
<evidence type="ECO:0000256" key="1">
    <source>
        <dbReference type="ARBA" id="ARBA00022450"/>
    </source>
</evidence>
<evidence type="ECO:0000256" key="2">
    <source>
        <dbReference type="ARBA" id="ARBA00022553"/>
    </source>
</evidence>
<dbReference type="STRING" id="690307.A0A1L9X7A9"/>
<dbReference type="OrthoDB" id="408177at2759"/>
<reference evidence="6" key="1">
    <citation type="journal article" date="2017" name="Genome Biol.">
        <title>Comparative genomics reveals high biological diversity and specific adaptations in the industrially and medically important fungal genus Aspergillus.</title>
        <authorList>
            <person name="de Vries R.P."/>
            <person name="Riley R."/>
            <person name="Wiebenga A."/>
            <person name="Aguilar-Osorio G."/>
            <person name="Amillis S."/>
            <person name="Uchima C.A."/>
            <person name="Anderluh G."/>
            <person name="Asadollahi M."/>
            <person name="Askin M."/>
            <person name="Barry K."/>
            <person name="Battaglia E."/>
            <person name="Bayram O."/>
            <person name="Benocci T."/>
            <person name="Braus-Stromeyer S.A."/>
            <person name="Caldana C."/>
            <person name="Canovas D."/>
            <person name="Cerqueira G.C."/>
            <person name="Chen F."/>
            <person name="Chen W."/>
            <person name="Choi C."/>
            <person name="Clum A."/>
            <person name="Dos Santos R.A."/>
            <person name="Damasio A.R."/>
            <person name="Diallinas G."/>
            <person name="Emri T."/>
            <person name="Fekete E."/>
            <person name="Flipphi M."/>
            <person name="Freyberg S."/>
            <person name="Gallo A."/>
            <person name="Gournas C."/>
            <person name="Habgood R."/>
            <person name="Hainaut M."/>
            <person name="Harispe M.L."/>
            <person name="Henrissat B."/>
            <person name="Hilden K.S."/>
            <person name="Hope R."/>
            <person name="Hossain A."/>
            <person name="Karabika E."/>
            <person name="Karaffa L."/>
            <person name="Karanyi Z."/>
            <person name="Krasevec N."/>
            <person name="Kuo A."/>
            <person name="Kusch H."/>
            <person name="LaButti K."/>
            <person name="Lagendijk E.L."/>
            <person name="Lapidus A."/>
            <person name="Levasseur A."/>
            <person name="Lindquist E."/>
            <person name="Lipzen A."/>
            <person name="Logrieco A.F."/>
            <person name="MacCabe A."/>
            <person name="Maekelae M.R."/>
            <person name="Malavazi I."/>
            <person name="Melin P."/>
            <person name="Meyer V."/>
            <person name="Mielnichuk N."/>
            <person name="Miskei M."/>
            <person name="Molnar A.P."/>
            <person name="Mule G."/>
            <person name="Ngan C.Y."/>
            <person name="Orejas M."/>
            <person name="Orosz E."/>
            <person name="Ouedraogo J.P."/>
            <person name="Overkamp K.M."/>
            <person name="Park H.-S."/>
            <person name="Perrone G."/>
            <person name="Piumi F."/>
            <person name="Punt P.J."/>
            <person name="Ram A.F."/>
            <person name="Ramon A."/>
            <person name="Rauscher S."/>
            <person name="Record E."/>
            <person name="Riano-Pachon D.M."/>
            <person name="Robert V."/>
            <person name="Roehrig J."/>
            <person name="Ruller R."/>
            <person name="Salamov A."/>
            <person name="Salih N.S."/>
            <person name="Samson R.A."/>
            <person name="Sandor E."/>
            <person name="Sanguinetti M."/>
            <person name="Schuetze T."/>
            <person name="Sepcic K."/>
            <person name="Shelest E."/>
            <person name="Sherlock G."/>
            <person name="Sophianopoulou V."/>
            <person name="Squina F.M."/>
            <person name="Sun H."/>
            <person name="Susca A."/>
            <person name="Todd R.B."/>
            <person name="Tsang A."/>
            <person name="Unkles S.E."/>
            <person name="van de Wiele N."/>
            <person name="van Rossen-Uffink D."/>
            <person name="Oliveira J.V."/>
            <person name="Vesth T.C."/>
            <person name="Visser J."/>
            <person name="Yu J.-H."/>
            <person name="Zhou M."/>
            <person name="Andersen M.R."/>
            <person name="Archer D.B."/>
            <person name="Baker S.E."/>
            <person name="Benoit I."/>
            <person name="Brakhage A.A."/>
            <person name="Braus G.H."/>
            <person name="Fischer R."/>
            <person name="Frisvad J.C."/>
            <person name="Goldman G.H."/>
            <person name="Houbraken J."/>
            <person name="Oakley B."/>
            <person name="Pocsi I."/>
            <person name="Scazzocchio C."/>
            <person name="Seiboth B."/>
            <person name="vanKuyk P.A."/>
            <person name="Wortman J."/>
            <person name="Dyer P.S."/>
            <person name="Grigoriev I.V."/>
        </authorList>
    </citation>
    <scope>NUCLEOTIDE SEQUENCE [LARGE SCALE GENOMIC DNA]</scope>
    <source>
        <strain evidence="6">ATCC 16872 / CBS 172.66 / WB 5094</strain>
    </source>
</reference>
<evidence type="ECO:0000256" key="3">
    <source>
        <dbReference type="ARBA" id="ARBA00029454"/>
    </source>
</evidence>
<accession>A0A1L9X7A9</accession>
<evidence type="ECO:0000313" key="5">
    <source>
        <dbReference type="EMBL" id="OJK04312.1"/>
    </source>
</evidence>
<dbReference type="InterPro" id="IPR000873">
    <property type="entry name" value="AMP-dep_synth/lig_dom"/>
</dbReference>
<dbReference type="PANTHER" id="PTHR44845:SF6">
    <property type="entry name" value="BETA-ALANINE-ACTIVATING ENZYME"/>
    <property type="match status" value="1"/>
</dbReference>
<dbReference type="Pfam" id="PF07993">
    <property type="entry name" value="NAD_binding_4"/>
    <property type="match status" value="1"/>
</dbReference>
<dbReference type="Gene3D" id="3.40.50.12780">
    <property type="entry name" value="N-terminal domain of ligase-like"/>
    <property type="match status" value="1"/>
</dbReference>
<keyword evidence="1" id="KW-0596">Phosphopantetheine</keyword>
<dbReference type="InterPro" id="IPR036736">
    <property type="entry name" value="ACP-like_sf"/>
</dbReference>
<proteinExistence type="inferred from homology"/>
<dbReference type="RefSeq" id="XP_020060651.1">
    <property type="nucleotide sequence ID" value="XM_020198942.1"/>
</dbReference>
<dbReference type="InterPro" id="IPR009081">
    <property type="entry name" value="PP-bd_ACP"/>
</dbReference>
<dbReference type="Pfam" id="PF00501">
    <property type="entry name" value="AMP-binding"/>
    <property type="match status" value="1"/>
</dbReference>
<dbReference type="SUPFAM" id="SSF51735">
    <property type="entry name" value="NAD(P)-binding Rossmann-fold domains"/>
    <property type="match status" value="1"/>
</dbReference>
<organism evidence="5 6">
    <name type="scientific">Aspergillus aculeatus (strain ATCC 16872 / CBS 172.66 / WB 5094)</name>
    <dbReference type="NCBI Taxonomy" id="690307"/>
    <lineage>
        <taxon>Eukaryota</taxon>
        <taxon>Fungi</taxon>
        <taxon>Dikarya</taxon>
        <taxon>Ascomycota</taxon>
        <taxon>Pezizomycotina</taxon>
        <taxon>Eurotiomycetes</taxon>
        <taxon>Eurotiomycetidae</taxon>
        <taxon>Eurotiales</taxon>
        <taxon>Aspergillaceae</taxon>
        <taxon>Aspergillus</taxon>
        <taxon>Aspergillus subgen. Circumdati</taxon>
    </lineage>
</organism>
<dbReference type="GeneID" id="30972756"/>
<dbReference type="InterPro" id="IPR010080">
    <property type="entry name" value="Thioester_reductase-like_dom"/>
</dbReference>
<gene>
    <name evidence="5" type="ORF">ASPACDRAFT_20389</name>
</gene>
<dbReference type="InterPro" id="IPR036291">
    <property type="entry name" value="NAD(P)-bd_dom_sf"/>
</dbReference>
<dbReference type="InterPro" id="IPR042099">
    <property type="entry name" value="ANL_N_sf"/>
</dbReference>
<sequence>MLNESRPDLSLAQLLAQKVQLYADDIALEQDKHRITFRQLHEKALSIVLELKRLGVTKEQPIGILISRGINHILAQVAVVYAGATCVSLDIDLADDHLERLLFHLGTSLVLSDSSNSYRLPNLQHLIVNWEPVERDEVDQLVVSDNPPSCCSHILHTSGSTGQPKAVRVLAAGLINLVFNEFAPIRRGHRVAHVCNVGFDVSLWEIWSALLHGGTVVVFQREEFLDPIIFERRLQVDHIDVMWQTTSLLATIAHTCPHAYSHVDSLLTGGEAIHVPTIRTIFANGPPRKLFNVYGPTELSVFTTYHLVTPQDIERGEIPIGRALSGYDAFVVDEILHTVTQGSVGELLVSGTGVAGGYVGQPEKTAQVFVSAPHLHENCQTAPGLFYRTGDLVRRNDSGDIVYLGRRDNEVKIRGQRVDLGAIEKALLSTQLVVRAVALRITLDELDGGSALLVCVIPFSPKITANAIRQLYIEQAPHLMVPRVQVVERIALTGSGKVDRKALASHYLQSLAQTSSRENEVNGTKNVEAKLRALWQELLGLPNATFHDEDDFFILGGTSLHAALLVSRLRRIFCREIRVSVLFQNSSFRGLCSLLRLSDTPALTERKPSAQEDWQRDCRLGLDLRPRSRSIPEWRNSSEGIVFLTGATGFVGAFVLAGLLALPEVETVVCLVRATDAQHAHRRIRKSLLKYSLMLTTAQEARIIAMAGDISQEDLGLTPQQYSWLSHWTSVVFHLGAHVNFVQPYSSHRAANVLGTLHMIRFANSGRTKALHYTSSISAYGPTGVVNGHTHLAEEEQPASHLSALPFAMGYAQSQMVAETIAWNAISQGLPITIYRLGFVLGHSGTGTMNPDDFLARVIAASLQCGCYPLLPGHREDIVPVDWVVSTLLHIASSSEHARQAYNVVHPTTGSSVELSTIFTLLNQVRGKTPLRAVSYFEWVGILSQTQESPLQSLMPLLEEEVWEGRSLWEMQQGMPEFGTENLCRALADAPQLLECPSPTSLVVRYSPHWLRGDVSNVSSM</sequence>
<dbReference type="SUPFAM" id="SSF56801">
    <property type="entry name" value="Acetyl-CoA synthetase-like"/>
    <property type="match status" value="1"/>
</dbReference>